<reference evidence="2" key="1">
    <citation type="journal article" date="2020" name="Nature">
        <title>Giant virus diversity and host interactions through global metagenomics.</title>
        <authorList>
            <person name="Schulz F."/>
            <person name="Roux S."/>
            <person name="Paez-Espino D."/>
            <person name="Jungbluth S."/>
            <person name="Walsh D.A."/>
            <person name="Denef V.J."/>
            <person name="McMahon K.D."/>
            <person name="Konstantinidis K.T."/>
            <person name="Eloe-Fadrosh E.A."/>
            <person name="Kyrpides N.C."/>
            <person name="Woyke T."/>
        </authorList>
    </citation>
    <scope>NUCLEOTIDE SEQUENCE</scope>
    <source>
        <strain evidence="2">GVMAG-S-1102244-55</strain>
    </source>
</reference>
<sequence>MDYSKACSILNLCEKHTYDMRKKAYYKMALKYHPDKYKEDNGEKFKEAKDAFDLLNNNEKINTDSLDENIEYTELIRIVVKYFSPEQNWDNLFVDTSITGIFKDCSRLSVEIFKKLSKERSIQVYKFLNDFSLIDKELLERYKAILQRKCLGDNIILLNPELDDLFNDNIYKLRFEEKEYYIPLWHHELHFSLHDKDLIVQCEPEIPKNCWIDDRNNIYFLSKININDLFEKGYHEVSICKSKKIKIMSHELKIIKEKQVIIKRNEGILKINDTHTYDTTLRGDIYLECILENIKTK</sequence>
<dbReference type="AlphaFoldDB" id="A0A6C0KBL8"/>
<feature type="domain" description="J" evidence="1">
    <location>
        <begin position="5"/>
        <end position="60"/>
    </location>
</feature>
<dbReference type="SUPFAM" id="SSF46565">
    <property type="entry name" value="Chaperone J-domain"/>
    <property type="match status" value="1"/>
</dbReference>
<name>A0A6C0KBL8_9ZZZZ</name>
<evidence type="ECO:0000313" key="2">
    <source>
        <dbReference type="EMBL" id="QHU15069.1"/>
    </source>
</evidence>
<dbReference type="SMART" id="SM00271">
    <property type="entry name" value="DnaJ"/>
    <property type="match status" value="1"/>
</dbReference>
<dbReference type="PROSITE" id="PS50076">
    <property type="entry name" value="DNAJ_2"/>
    <property type="match status" value="1"/>
</dbReference>
<dbReference type="EMBL" id="MN740849">
    <property type="protein sequence ID" value="QHU15069.1"/>
    <property type="molecule type" value="Genomic_DNA"/>
</dbReference>
<accession>A0A6C0KBL8</accession>
<dbReference type="Gene3D" id="1.10.287.110">
    <property type="entry name" value="DnaJ domain"/>
    <property type="match status" value="1"/>
</dbReference>
<evidence type="ECO:0000259" key="1">
    <source>
        <dbReference type="PROSITE" id="PS50076"/>
    </source>
</evidence>
<dbReference type="InterPro" id="IPR001623">
    <property type="entry name" value="DnaJ_domain"/>
</dbReference>
<dbReference type="Pfam" id="PF00226">
    <property type="entry name" value="DnaJ"/>
    <property type="match status" value="1"/>
</dbReference>
<organism evidence="2">
    <name type="scientific">viral metagenome</name>
    <dbReference type="NCBI Taxonomy" id="1070528"/>
    <lineage>
        <taxon>unclassified sequences</taxon>
        <taxon>metagenomes</taxon>
        <taxon>organismal metagenomes</taxon>
    </lineage>
</organism>
<dbReference type="InterPro" id="IPR036869">
    <property type="entry name" value="J_dom_sf"/>
</dbReference>
<proteinExistence type="predicted"/>
<protein>
    <recommendedName>
        <fullName evidence="1">J domain-containing protein</fullName>
    </recommendedName>
</protein>
<dbReference type="CDD" id="cd06257">
    <property type="entry name" value="DnaJ"/>
    <property type="match status" value="1"/>
</dbReference>